<reference evidence="2 3" key="1">
    <citation type="submission" date="2023-11" db="EMBL/GenBank/DDBJ databases">
        <title>Actinomadura monticuli sp. nov., isolated from volcanic ash.</title>
        <authorList>
            <person name="Lee S.D."/>
            <person name="Yang H."/>
            <person name="Kim I.S."/>
        </authorList>
    </citation>
    <scope>NUCLEOTIDE SEQUENCE [LARGE SCALE GENOMIC DNA]</scope>
    <source>
        <strain evidence="2 3">DLS-62</strain>
    </source>
</reference>
<sequence length="149" mass="14807">MRDMRHSLLSWSRLPAARALVLLLGTLGFVVGPVGAGTHGGTSATAAISGVRTVPAERVPAQKAPARNRVSAKVRTARHAQAAVDAVVRHAAGAAAPSAQPVHAVLPASGTGVPRPPGLPAVPAAAPAAPDLAPRAVPRGRAPPSAGRI</sequence>
<comment type="caution">
    <text evidence="2">The sequence shown here is derived from an EMBL/GenBank/DDBJ whole genome shotgun (WGS) entry which is preliminary data.</text>
</comment>
<dbReference type="RefSeq" id="WP_371948938.1">
    <property type="nucleotide sequence ID" value="NZ_JAXCEI010000004.1"/>
</dbReference>
<feature type="region of interest" description="Disordered" evidence="1">
    <location>
        <begin position="107"/>
        <end position="149"/>
    </location>
</feature>
<protein>
    <submittedName>
        <fullName evidence="2">Uncharacterized protein</fullName>
    </submittedName>
</protein>
<dbReference type="EMBL" id="JAXCEI010000004">
    <property type="protein sequence ID" value="MFA1539233.1"/>
    <property type="molecule type" value="Genomic_DNA"/>
</dbReference>
<keyword evidence="3" id="KW-1185">Reference proteome</keyword>
<evidence type="ECO:0000313" key="3">
    <source>
        <dbReference type="Proteomes" id="UP001569963"/>
    </source>
</evidence>
<name>A0ABV4Q893_9ACTN</name>
<feature type="compositionally biased region" description="Low complexity" evidence="1">
    <location>
        <begin position="121"/>
        <end position="149"/>
    </location>
</feature>
<evidence type="ECO:0000256" key="1">
    <source>
        <dbReference type="SAM" id="MobiDB-lite"/>
    </source>
</evidence>
<dbReference type="Proteomes" id="UP001569963">
    <property type="component" value="Unassembled WGS sequence"/>
</dbReference>
<evidence type="ECO:0000313" key="2">
    <source>
        <dbReference type="EMBL" id="MFA1539233.1"/>
    </source>
</evidence>
<organism evidence="2 3">
    <name type="scientific">Actinomadura monticuli</name>
    <dbReference type="NCBI Taxonomy" id="3097367"/>
    <lineage>
        <taxon>Bacteria</taxon>
        <taxon>Bacillati</taxon>
        <taxon>Actinomycetota</taxon>
        <taxon>Actinomycetes</taxon>
        <taxon>Streptosporangiales</taxon>
        <taxon>Thermomonosporaceae</taxon>
        <taxon>Actinomadura</taxon>
    </lineage>
</organism>
<proteinExistence type="predicted"/>
<gene>
    <name evidence="2" type="ORF">SM611_09850</name>
</gene>
<accession>A0ABV4Q893</accession>